<dbReference type="GO" id="GO:0005886">
    <property type="term" value="C:plasma membrane"/>
    <property type="evidence" value="ECO:0007669"/>
    <property type="project" value="TreeGrafter"/>
</dbReference>
<dbReference type="OrthoDB" id="6021021at2759"/>
<dbReference type="PANTHER" id="PTHR11690:SF300">
    <property type="entry name" value="PICKPOCKET PROTEIN 19"/>
    <property type="match status" value="1"/>
</dbReference>
<keyword evidence="6" id="KW-1133">Transmembrane helix</keyword>
<dbReference type="Pfam" id="PF00858">
    <property type="entry name" value="ASC"/>
    <property type="match status" value="1"/>
</dbReference>
<keyword evidence="7" id="KW-0915">Sodium</keyword>
<keyword evidence="9" id="KW-0472">Membrane</keyword>
<evidence type="ECO:0000313" key="13">
    <source>
        <dbReference type="EMBL" id="RZF48040.1"/>
    </source>
</evidence>
<accession>A0A482XRD2</accession>
<name>A0A482XRD2_LAOST</name>
<comment type="caution">
    <text evidence="13">The sequence shown here is derived from an EMBL/GenBank/DDBJ whole genome shotgun (WGS) entry which is preliminary data.</text>
</comment>
<dbReference type="PANTHER" id="PTHR11690">
    <property type="entry name" value="AMILORIDE-SENSITIVE SODIUM CHANNEL-RELATED"/>
    <property type="match status" value="1"/>
</dbReference>
<evidence type="ECO:0000256" key="11">
    <source>
        <dbReference type="ARBA" id="ARBA00023303"/>
    </source>
</evidence>
<comment type="subcellular location">
    <subcellularLocation>
        <location evidence="1">Membrane</location>
        <topology evidence="1">Multi-pass membrane protein</topology>
    </subcellularLocation>
</comment>
<proteinExistence type="inferred from homology"/>
<evidence type="ECO:0000256" key="5">
    <source>
        <dbReference type="ARBA" id="ARBA00022692"/>
    </source>
</evidence>
<keyword evidence="8 12" id="KW-0406">Ion transport</keyword>
<keyword evidence="3 12" id="KW-0813">Transport</keyword>
<evidence type="ECO:0000256" key="12">
    <source>
        <dbReference type="RuleBase" id="RU000679"/>
    </source>
</evidence>
<evidence type="ECO:0000313" key="14">
    <source>
        <dbReference type="Proteomes" id="UP000291343"/>
    </source>
</evidence>
<reference evidence="13 14" key="1">
    <citation type="journal article" date="2017" name="Gigascience">
        <title>Genome sequence of the small brown planthopper, Laodelphax striatellus.</title>
        <authorList>
            <person name="Zhu J."/>
            <person name="Jiang F."/>
            <person name="Wang X."/>
            <person name="Yang P."/>
            <person name="Bao Y."/>
            <person name="Zhao W."/>
            <person name="Wang W."/>
            <person name="Lu H."/>
            <person name="Wang Q."/>
            <person name="Cui N."/>
            <person name="Li J."/>
            <person name="Chen X."/>
            <person name="Luo L."/>
            <person name="Yu J."/>
            <person name="Kang L."/>
            <person name="Cui F."/>
        </authorList>
    </citation>
    <scope>NUCLEOTIDE SEQUENCE [LARGE SCALE GENOMIC DNA]</scope>
    <source>
        <strain evidence="13">Lst14</strain>
    </source>
</reference>
<dbReference type="Gene3D" id="1.10.287.820">
    <property type="entry name" value="Acid-sensing ion channel domain"/>
    <property type="match status" value="2"/>
</dbReference>
<dbReference type="EMBL" id="QKKF02002849">
    <property type="protein sequence ID" value="RZF48040.1"/>
    <property type="molecule type" value="Genomic_DNA"/>
</dbReference>
<evidence type="ECO:0000256" key="10">
    <source>
        <dbReference type="ARBA" id="ARBA00023201"/>
    </source>
</evidence>
<protein>
    <submittedName>
        <fullName evidence="13">Uncharacterized protein</fullName>
    </submittedName>
</protein>
<dbReference type="InterPro" id="IPR001873">
    <property type="entry name" value="ENaC"/>
</dbReference>
<keyword evidence="5 12" id="KW-0812">Transmembrane</keyword>
<dbReference type="AlphaFoldDB" id="A0A482XRD2"/>
<dbReference type="InParanoid" id="A0A482XRD2"/>
<gene>
    <name evidence="13" type="ORF">LSTR_LSTR002106</name>
</gene>
<evidence type="ECO:0000256" key="6">
    <source>
        <dbReference type="ARBA" id="ARBA00022989"/>
    </source>
</evidence>
<evidence type="ECO:0000256" key="1">
    <source>
        <dbReference type="ARBA" id="ARBA00004141"/>
    </source>
</evidence>
<evidence type="ECO:0000256" key="4">
    <source>
        <dbReference type="ARBA" id="ARBA00022461"/>
    </source>
</evidence>
<evidence type="ECO:0000256" key="8">
    <source>
        <dbReference type="ARBA" id="ARBA00023065"/>
    </source>
</evidence>
<evidence type="ECO:0000256" key="7">
    <source>
        <dbReference type="ARBA" id="ARBA00023053"/>
    </source>
</evidence>
<evidence type="ECO:0000256" key="9">
    <source>
        <dbReference type="ARBA" id="ARBA00023136"/>
    </source>
</evidence>
<keyword evidence="14" id="KW-1185">Reference proteome</keyword>
<evidence type="ECO:0000256" key="3">
    <source>
        <dbReference type="ARBA" id="ARBA00022448"/>
    </source>
</evidence>
<dbReference type="GO" id="GO:0015280">
    <property type="term" value="F:ligand-gated sodium channel activity"/>
    <property type="evidence" value="ECO:0007669"/>
    <property type="project" value="TreeGrafter"/>
</dbReference>
<comment type="similarity">
    <text evidence="2 12">Belongs to the amiloride-sensitive sodium channel (TC 1.A.6) family.</text>
</comment>
<evidence type="ECO:0000256" key="2">
    <source>
        <dbReference type="ARBA" id="ARBA00007193"/>
    </source>
</evidence>
<sequence>MVFVCYWMVKTITNQIRNYLNNPVLMNIDGASIQITDIPFPALTFCSDNQVQPSIVNITNLLNKQNRTDDEYEKLEIGLTLCSDHKLKSKLLALQKDKRMEDLSRRLTLYGAGNCKRVMTRLMWEQRIVPKPCKYLQVTMTPLGICYTFNMLPANQLYTEDYYNDLSMLGGLLSQDYEYFQSDKVWDLESGYVDGDQDEGDFPWRLSNMRFQLLPVTFYLDFNVDDMDPLCITGHTFTVALHNPAEPPTAYSTLTQAVTDRGNYIRIVPKVVTTSEELRSLSPQDRGCYFDDEKKLKYFKIYTIRNCEIECETNITLKQCNCSLLDQPHFHSTPICKPDKVHCYKEGLVQALDSENSENINCNCLPSCTELTYDIEYFNLPDKLVEFGEIDRKFPKNLASFNAVYKTAHIKSVQRVAVVITSDIIALTFCSDNQVHPSIVNINDLLNKQNRTDDEYDKLEIGLTLCSELKLRPTLLLALQRNKTLADLTTRLRMYGAGNCKRIFKAFLWEQEPFEKPCEYFQVTMTPKGICYTFNMLPAKQLYTEDYYKDLLMLGLLLQDYKYFQSENIWDPESGYMAGDRNGFEDGGFPWTLSSMKFQLIPVVLLLNFNADDMDPLCVSSGHTFTVAIHNPAEPPTAYSTIAQAVTDRGNYIRIVPRVVTTSKELQSWSPKDRGCYFNDEKKLKYFKIYTMHNCEIECETNITLKECNCTFFDQPHFHSTPTCKPNEMECFKEGLVQTLDTGNRETNNCNCLPSCTELKYDVEYFNVPDKFMDFGQAAGNIPRNTASFYAMYKTTRIKSVQRVAVVITSDIIDKL</sequence>
<keyword evidence="4 12" id="KW-0894">Sodium channel</keyword>
<organism evidence="13 14">
    <name type="scientific">Laodelphax striatellus</name>
    <name type="common">Small brown planthopper</name>
    <name type="synonym">Delphax striatella</name>
    <dbReference type="NCBI Taxonomy" id="195883"/>
    <lineage>
        <taxon>Eukaryota</taxon>
        <taxon>Metazoa</taxon>
        <taxon>Ecdysozoa</taxon>
        <taxon>Arthropoda</taxon>
        <taxon>Hexapoda</taxon>
        <taxon>Insecta</taxon>
        <taxon>Pterygota</taxon>
        <taxon>Neoptera</taxon>
        <taxon>Paraneoptera</taxon>
        <taxon>Hemiptera</taxon>
        <taxon>Auchenorrhyncha</taxon>
        <taxon>Fulgoroidea</taxon>
        <taxon>Delphacidae</taxon>
        <taxon>Criomorphinae</taxon>
        <taxon>Laodelphax</taxon>
    </lineage>
</organism>
<keyword evidence="10 12" id="KW-0739">Sodium transport</keyword>
<keyword evidence="11 12" id="KW-0407">Ion channel</keyword>
<dbReference type="Proteomes" id="UP000291343">
    <property type="component" value="Unassembled WGS sequence"/>
</dbReference>